<dbReference type="PROSITE" id="PS00211">
    <property type="entry name" value="ABC_TRANSPORTER_1"/>
    <property type="match status" value="1"/>
</dbReference>
<dbReference type="InterPro" id="IPR027417">
    <property type="entry name" value="P-loop_NTPase"/>
</dbReference>
<proteinExistence type="predicted"/>
<dbReference type="RefSeq" id="WP_058861937.1">
    <property type="nucleotide sequence ID" value="NZ_LPXO01000004.1"/>
</dbReference>
<gene>
    <name evidence="5" type="ORF">AVJ23_09525</name>
</gene>
<dbReference type="InterPro" id="IPR050093">
    <property type="entry name" value="ABC_SmlMolc_Importer"/>
</dbReference>
<evidence type="ECO:0000256" key="3">
    <source>
        <dbReference type="ARBA" id="ARBA00022840"/>
    </source>
</evidence>
<dbReference type="InterPro" id="IPR003439">
    <property type="entry name" value="ABC_transporter-like_ATP-bd"/>
</dbReference>
<name>A0A0W7WL24_9RHOB</name>
<keyword evidence="2" id="KW-0547">Nucleotide-binding</keyword>
<dbReference type="SUPFAM" id="SSF52540">
    <property type="entry name" value="P-loop containing nucleoside triphosphate hydrolases"/>
    <property type="match status" value="1"/>
</dbReference>
<dbReference type="SMART" id="SM00382">
    <property type="entry name" value="AAA"/>
    <property type="match status" value="1"/>
</dbReference>
<dbReference type="STRING" id="1685382.AVJ23_09525"/>
<evidence type="ECO:0000313" key="6">
    <source>
        <dbReference type="Proteomes" id="UP000054396"/>
    </source>
</evidence>
<reference evidence="5 6" key="1">
    <citation type="submission" date="2015-12" db="EMBL/GenBank/DDBJ databases">
        <authorList>
            <person name="Shamseldin A."/>
            <person name="Moawad H."/>
            <person name="Abd El-Rahim W.M."/>
            <person name="Sadowsky M.J."/>
        </authorList>
    </citation>
    <scope>NUCLEOTIDE SEQUENCE [LARGE SCALE GENOMIC DNA]</scope>
    <source>
        <strain evidence="5 6">SJ5A-1</strain>
    </source>
</reference>
<comment type="caution">
    <text evidence="5">The sequence shown here is derived from an EMBL/GenBank/DDBJ whole genome shotgun (WGS) entry which is preliminary data.</text>
</comment>
<dbReference type="PANTHER" id="PTHR42781:SF4">
    <property type="entry name" value="SPERMIDINE_PUTRESCINE IMPORT ATP-BINDING PROTEIN POTA"/>
    <property type="match status" value="1"/>
</dbReference>
<protein>
    <submittedName>
        <fullName evidence="5">ABC transporter ATP-binding protein</fullName>
    </submittedName>
</protein>
<dbReference type="Proteomes" id="UP000054396">
    <property type="component" value="Unassembled WGS sequence"/>
</dbReference>
<dbReference type="PROSITE" id="PS50893">
    <property type="entry name" value="ABC_TRANSPORTER_2"/>
    <property type="match status" value="1"/>
</dbReference>
<keyword evidence="6" id="KW-1185">Reference proteome</keyword>
<keyword evidence="1" id="KW-0813">Transport</keyword>
<feature type="domain" description="ABC transporter" evidence="4">
    <location>
        <begin position="10"/>
        <end position="228"/>
    </location>
</feature>
<dbReference type="InterPro" id="IPR003593">
    <property type="entry name" value="AAA+_ATPase"/>
</dbReference>
<accession>A0A0W7WL24</accession>
<dbReference type="GO" id="GO:0005524">
    <property type="term" value="F:ATP binding"/>
    <property type="evidence" value="ECO:0007669"/>
    <property type="project" value="UniProtKB-KW"/>
</dbReference>
<organism evidence="5 6">
    <name type="scientific">Pseudoponticoccus marisrubri</name>
    <dbReference type="NCBI Taxonomy" id="1685382"/>
    <lineage>
        <taxon>Bacteria</taxon>
        <taxon>Pseudomonadati</taxon>
        <taxon>Pseudomonadota</taxon>
        <taxon>Alphaproteobacteria</taxon>
        <taxon>Rhodobacterales</taxon>
        <taxon>Roseobacteraceae</taxon>
        <taxon>Pseudoponticoccus</taxon>
    </lineage>
</organism>
<keyword evidence="3 5" id="KW-0067">ATP-binding</keyword>
<sequence>MSEAPAMPALRARGLVYATGGRRLVDGVDLDIAAGQCTVILGPNGAGKSLLLRLLHGLIRPSAGRVTRAGGREAMVFQRPVMLRRSVRSNLRFALGVAGFTGAARRARIDEGLQLAGLAALARRPARLLSGGEQQRLAMARALVTDPAVLFLDEPSASLDPAATLAVESLVRAARARGVTVVLVTHDAGQARRLGDRAVFLQAGRVAEAGPAAELLNAPRSAPAQAWLDGRLYVPRDTEYRDGRKD</sequence>
<evidence type="ECO:0000256" key="1">
    <source>
        <dbReference type="ARBA" id="ARBA00022448"/>
    </source>
</evidence>
<evidence type="ECO:0000256" key="2">
    <source>
        <dbReference type="ARBA" id="ARBA00022741"/>
    </source>
</evidence>
<evidence type="ECO:0000259" key="4">
    <source>
        <dbReference type="PROSITE" id="PS50893"/>
    </source>
</evidence>
<dbReference type="EMBL" id="LPXO01000004">
    <property type="protein sequence ID" value="KUF11273.1"/>
    <property type="molecule type" value="Genomic_DNA"/>
</dbReference>
<dbReference type="OrthoDB" id="9802264at2"/>
<dbReference type="InterPro" id="IPR017871">
    <property type="entry name" value="ABC_transporter-like_CS"/>
</dbReference>
<dbReference type="Gene3D" id="3.40.50.300">
    <property type="entry name" value="P-loop containing nucleotide triphosphate hydrolases"/>
    <property type="match status" value="1"/>
</dbReference>
<dbReference type="GO" id="GO:0016887">
    <property type="term" value="F:ATP hydrolysis activity"/>
    <property type="evidence" value="ECO:0007669"/>
    <property type="project" value="InterPro"/>
</dbReference>
<evidence type="ECO:0000313" key="5">
    <source>
        <dbReference type="EMBL" id="KUF11273.1"/>
    </source>
</evidence>
<dbReference type="PANTHER" id="PTHR42781">
    <property type="entry name" value="SPERMIDINE/PUTRESCINE IMPORT ATP-BINDING PROTEIN POTA"/>
    <property type="match status" value="1"/>
</dbReference>
<dbReference type="AlphaFoldDB" id="A0A0W7WL24"/>
<dbReference type="Pfam" id="PF00005">
    <property type="entry name" value="ABC_tran"/>
    <property type="match status" value="1"/>
</dbReference>